<evidence type="ECO:0000256" key="1">
    <source>
        <dbReference type="ARBA" id="ARBA00004651"/>
    </source>
</evidence>
<evidence type="ECO:0000256" key="2">
    <source>
        <dbReference type="ARBA" id="ARBA00022475"/>
    </source>
</evidence>
<dbReference type="Proteomes" id="UP000242329">
    <property type="component" value="Unassembled WGS sequence"/>
</dbReference>
<evidence type="ECO:0000256" key="3">
    <source>
        <dbReference type="ARBA" id="ARBA00022692"/>
    </source>
</evidence>
<dbReference type="GO" id="GO:0009055">
    <property type="term" value="F:electron transfer activity"/>
    <property type="evidence" value="ECO:0007669"/>
    <property type="project" value="InterPro"/>
</dbReference>
<dbReference type="GO" id="GO:0009061">
    <property type="term" value="P:anaerobic respiration"/>
    <property type="evidence" value="ECO:0007669"/>
    <property type="project" value="TreeGrafter"/>
</dbReference>
<dbReference type="Gene3D" id="1.20.950.20">
    <property type="entry name" value="Transmembrane di-heme cytochromes, Chain C"/>
    <property type="match status" value="1"/>
</dbReference>
<evidence type="ECO:0000256" key="6">
    <source>
        <dbReference type="SAM" id="Phobius"/>
    </source>
</evidence>
<accession>A0A1M5PU60</accession>
<reference evidence="9" key="1">
    <citation type="submission" date="2016-11" db="EMBL/GenBank/DDBJ databases">
        <authorList>
            <person name="Varghese N."/>
            <person name="Submissions S."/>
        </authorList>
    </citation>
    <scope>NUCLEOTIDE SEQUENCE [LARGE SCALE GENOMIC DNA]</scope>
    <source>
        <strain evidence="9">DSM 11003</strain>
    </source>
</reference>
<protein>
    <submittedName>
        <fullName evidence="8">Formate dehydrogenase gamma subunit</fullName>
    </submittedName>
</protein>
<feature type="transmembrane region" description="Helical" evidence="6">
    <location>
        <begin position="125"/>
        <end position="146"/>
    </location>
</feature>
<dbReference type="SUPFAM" id="SSF81342">
    <property type="entry name" value="Transmembrane di-heme cytochromes"/>
    <property type="match status" value="1"/>
</dbReference>
<dbReference type="RefSeq" id="WP_073092472.1">
    <property type="nucleotide sequence ID" value="NZ_FQWY01000026.1"/>
</dbReference>
<dbReference type="OrthoDB" id="1808646at2"/>
<name>A0A1M5PU60_9FIRM</name>
<evidence type="ECO:0000313" key="8">
    <source>
        <dbReference type="EMBL" id="SHH05385.1"/>
    </source>
</evidence>
<dbReference type="InterPro" id="IPR011577">
    <property type="entry name" value="Cyt_b561_bac/Ni-Hgenase"/>
</dbReference>
<dbReference type="GO" id="GO:0022904">
    <property type="term" value="P:respiratory electron transport chain"/>
    <property type="evidence" value="ECO:0007669"/>
    <property type="project" value="InterPro"/>
</dbReference>
<gene>
    <name evidence="8" type="ORF">SAMN02745221_01573</name>
</gene>
<keyword evidence="2" id="KW-1003">Cell membrane</keyword>
<dbReference type="AlphaFoldDB" id="A0A1M5PU60"/>
<keyword evidence="4 6" id="KW-1133">Transmembrane helix</keyword>
<dbReference type="InterPro" id="IPR051817">
    <property type="entry name" value="FDH_cytochrome_b556_subunit"/>
</dbReference>
<dbReference type="InterPro" id="IPR016174">
    <property type="entry name" value="Di-haem_cyt_TM"/>
</dbReference>
<dbReference type="GO" id="GO:0005886">
    <property type="term" value="C:plasma membrane"/>
    <property type="evidence" value="ECO:0007669"/>
    <property type="project" value="UniProtKB-SubCell"/>
</dbReference>
<keyword evidence="5 6" id="KW-0472">Membrane</keyword>
<keyword evidence="3 6" id="KW-0812">Transmembrane</keyword>
<dbReference type="GO" id="GO:0015944">
    <property type="term" value="P:formate oxidation"/>
    <property type="evidence" value="ECO:0007669"/>
    <property type="project" value="TreeGrafter"/>
</dbReference>
<comment type="subcellular location">
    <subcellularLocation>
        <location evidence="1">Cell membrane</location>
        <topology evidence="1">Multi-pass membrane protein</topology>
    </subcellularLocation>
</comment>
<dbReference type="PANTHER" id="PTHR30074:SF5">
    <property type="entry name" value="FORMATE DEHYDROGENASE, NITRATE-INDUCIBLE, CYTOCHROME B556(FDN) SUBUNIT"/>
    <property type="match status" value="1"/>
</dbReference>
<sequence length="219" mass="24867">MSEIKGKVLKHSEQTRTMHWVHLICFIILGLTGIAFYFDIAGIVNLFGGEAAASDVHHWTGVIFTLAPLVYVLFNFERFAKFIDTITTFTKDDLGWLKTMGGYIPFIKAEHIPPQDKYNAGQKMLGLLVIAGCILMIVTGFPMWLLKHSMPPVLVWLTWKIHFWTAVILILAVLGHFFLAAIHPKSRVEFASMMIDGYVDAEYTSHHNAKWFAELKKAE</sequence>
<dbReference type="EMBL" id="FQWY01000026">
    <property type="protein sequence ID" value="SHH05385.1"/>
    <property type="molecule type" value="Genomic_DNA"/>
</dbReference>
<feature type="transmembrane region" description="Helical" evidence="6">
    <location>
        <begin position="161"/>
        <end position="182"/>
    </location>
</feature>
<dbReference type="Pfam" id="PF01292">
    <property type="entry name" value="Ni_hydr_CYTB"/>
    <property type="match status" value="1"/>
</dbReference>
<evidence type="ECO:0000313" key="9">
    <source>
        <dbReference type="Proteomes" id="UP000242329"/>
    </source>
</evidence>
<dbReference type="STRING" id="1123382.SAMN02745221_01573"/>
<feature type="transmembrane region" description="Helical" evidence="6">
    <location>
        <begin position="20"/>
        <end position="44"/>
    </location>
</feature>
<evidence type="ECO:0000256" key="4">
    <source>
        <dbReference type="ARBA" id="ARBA00022989"/>
    </source>
</evidence>
<feature type="domain" description="Cytochrome b561 bacterial/Ni-hydrogenase" evidence="7">
    <location>
        <begin position="11"/>
        <end position="193"/>
    </location>
</feature>
<evidence type="ECO:0000256" key="5">
    <source>
        <dbReference type="ARBA" id="ARBA00023136"/>
    </source>
</evidence>
<proteinExistence type="predicted"/>
<dbReference type="GO" id="GO:0009326">
    <property type="term" value="C:formate dehydrogenase complex"/>
    <property type="evidence" value="ECO:0007669"/>
    <property type="project" value="TreeGrafter"/>
</dbReference>
<keyword evidence="9" id="KW-1185">Reference proteome</keyword>
<dbReference type="GO" id="GO:0036397">
    <property type="term" value="F:formate dehydrogenase (quinone) activity"/>
    <property type="evidence" value="ECO:0007669"/>
    <property type="project" value="TreeGrafter"/>
</dbReference>
<evidence type="ECO:0000259" key="7">
    <source>
        <dbReference type="Pfam" id="PF01292"/>
    </source>
</evidence>
<dbReference type="PANTHER" id="PTHR30074">
    <property type="entry name" value="FORMATE DEHYDROGENASE, NITRATE-INDUCIBLE, CYTOCHROME B556 FDN SUBUNIT"/>
    <property type="match status" value="1"/>
</dbReference>
<feature type="transmembrane region" description="Helical" evidence="6">
    <location>
        <begin position="56"/>
        <end position="74"/>
    </location>
</feature>
<organism evidence="8 9">
    <name type="scientific">Thermosyntropha lipolytica DSM 11003</name>
    <dbReference type="NCBI Taxonomy" id="1123382"/>
    <lineage>
        <taxon>Bacteria</taxon>
        <taxon>Bacillati</taxon>
        <taxon>Bacillota</taxon>
        <taxon>Clostridia</taxon>
        <taxon>Eubacteriales</taxon>
        <taxon>Syntrophomonadaceae</taxon>
        <taxon>Thermosyntropha</taxon>
    </lineage>
</organism>